<evidence type="ECO:0000256" key="4">
    <source>
        <dbReference type="ARBA" id="ARBA00022692"/>
    </source>
</evidence>
<keyword evidence="7" id="KW-0472">Membrane</keyword>
<sequence length="107" mass="12181">MLKRGYSYFNSACFEAVPSERAETFAISVKTSNKFHKTRVSDILDTWYQDAGHEVYFFTDSRDKKLKAQLGDHLIETHCSTGHDSLLNTSKPRQTYLEEKGAAVNIS</sequence>
<dbReference type="OrthoDB" id="8959630at2759"/>
<comment type="subcellular location">
    <subcellularLocation>
        <location evidence="1">Membrane</location>
        <topology evidence="1">Single-pass type II membrane protein</topology>
    </subcellularLocation>
</comment>
<name>A0A2G9T4Q5_TELCI</name>
<evidence type="ECO:0000256" key="5">
    <source>
        <dbReference type="ARBA" id="ARBA00022968"/>
    </source>
</evidence>
<protein>
    <recommendedName>
        <fullName evidence="8">Fringe-like glycosyltransferase domain-containing protein</fullName>
    </recommendedName>
</protein>
<keyword evidence="3" id="KW-0808">Transferase</keyword>
<dbReference type="Pfam" id="PF02434">
    <property type="entry name" value="Fringe"/>
    <property type="match status" value="1"/>
</dbReference>
<evidence type="ECO:0000313" key="9">
    <source>
        <dbReference type="EMBL" id="PIO52340.1"/>
    </source>
</evidence>
<dbReference type="GO" id="GO:0016757">
    <property type="term" value="F:glycosyltransferase activity"/>
    <property type="evidence" value="ECO:0007669"/>
    <property type="project" value="UniProtKB-KW"/>
</dbReference>
<accession>A0A2G9T4Q5</accession>
<keyword evidence="2" id="KW-0328">Glycosyltransferase</keyword>
<dbReference type="InterPro" id="IPR003378">
    <property type="entry name" value="Fringe-like_glycosylTrfase"/>
</dbReference>
<keyword evidence="10" id="KW-1185">Reference proteome</keyword>
<dbReference type="Proteomes" id="UP000230423">
    <property type="component" value="Unassembled WGS sequence"/>
</dbReference>
<dbReference type="EMBL" id="KZ368857">
    <property type="protein sequence ID" value="PIO52340.1"/>
    <property type="molecule type" value="Genomic_DNA"/>
</dbReference>
<evidence type="ECO:0000256" key="3">
    <source>
        <dbReference type="ARBA" id="ARBA00022679"/>
    </source>
</evidence>
<dbReference type="Gene3D" id="3.90.550.50">
    <property type="match status" value="1"/>
</dbReference>
<keyword evidence="4" id="KW-0812">Transmembrane</keyword>
<dbReference type="GO" id="GO:0016020">
    <property type="term" value="C:membrane"/>
    <property type="evidence" value="ECO:0007669"/>
    <property type="project" value="UniProtKB-SubCell"/>
</dbReference>
<reference evidence="9 10" key="1">
    <citation type="submission" date="2015-09" db="EMBL/GenBank/DDBJ databases">
        <title>Draft genome of the parasitic nematode Teladorsagia circumcincta isolate WARC Sus (inbred).</title>
        <authorList>
            <person name="Mitreva M."/>
        </authorList>
    </citation>
    <scope>NUCLEOTIDE SEQUENCE [LARGE SCALE GENOMIC DNA]</scope>
    <source>
        <strain evidence="9 10">S</strain>
    </source>
</reference>
<evidence type="ECO:0000256" key="6">
    <source>
        <dbReference type="ARBA" id="ARBA00022989"/>
    </source>
</evidence>
<organism evidence="9 10">
    <name type="scientific">Teladorsagia circumcincta</name>
    <name type="common">Brown stomach worm</name>
    <name type="synonym">Ostertagia circumcincta</name>
    <dbReference type="NCBI Taxonomy" id="45464"/>
    <lineage>
        <taxon>Eukaryota</taxon>
        <taxon>Metazoa</taxon>
        <taxon>Ecdysozoa</taxon>
        <taxon>Nematoda</taxon>
        <taxon>Chromadorea</taxon>
        <taxon>Rhabditida</taxon>
        <taxon>Rhabditina</taxon>
        <taxon>Rhabditomorpha</taxon>
        <taxon>Strongyloidea</taxon>
        <taxon>Trichostrongylidae</taxon>
        <taxon>Teladorsagia</taxon>
    </lineage>
</organism>
<evidence type="ECO:0000256" key="7">
    <source>
        <dbReference type="ARBA" id="ARBA00023136"/>
    </source>
</evidence>
<evidence type="ECO:0000259" key="8">
    <source>
        <dbReference type="Pfam" id="PF02434"/>
    </source>
</evidence>
<gene>
    <name evidence="9" type="ORF">TELCIR_12087</name>
</gene>
<proteinExistence type="predicted"/>
<evidence type="ECO:0000256" key="2">
    <source>
        <dbReference type="ARBA" id="ARBA00022676"/>
    </source>
</evidence>
<keyword evidence="6" id="KW-1133">Transmembrane helix</keyword>
<feature type="domain" description="Fringe-like glycosyltransferase" evidence="8">
    <location>
        <begin position="24"/>
        <end position="84"/>
    </location>
</feature>
<dbReference type="AlphaFoldDB" id="A0A2G9T4Q5"/>
<evidence type="ECO:0000313" key="10">
    <source>
        <dbReference type="Proteomes" id="UP000230423"/>
    </source>
</evidence>
<evidence type="ECO:0000256" key="1">
    <source>
        <dbReference type="ARBA" id="ARBA00004606"/>
    </source>
</evidence>
<keyword evidence="5" id="KW-0735">Signal-anchor</keyword>